<protein>
    <submittedName>
        <fullName evidence="1">Uncharacterized protein</fullName>
    </submittedName>
</protein>
<comment type="caution">
    <text evidence="1">The sequence shown here is derived from an EMBL/GenBank/DDBJ whole genome shotgun (WGS) entry which is preliminary data.</text>
</comment>
<dbReference type="EMBL" id="JALJOT010000010">
    <property type="protein sequence ID" value="KAK9906588.1"/>
    <property type="molecule type" value="Genomic_DNA"/>
</dbReference>
<reference evidence="1 2" key="1">
    <citation type="journal article" date="2024" name="Nat. Commun.">
        <title>Phylogenomics reveals the evolutionary origins of lichenization in chlorophyte algae.</title>
        <authorList>
            <person name="Puginier C."/>
            <person name="Libourel C."/>
            <person name="Otte J."/>
            <person name="Skaloud P."/>
            <person name="Haon M."/>
            <person name="Grisel S."/>
            <person name="Petersen M."/>
            <person name="Berrin J.G."/>
            <person name="Delaux P.M."/>
            <person name="Dal Grande F."/>
            <person name="Keller J."/>
        </authorList>
    </citation>
    <scope>NUCLEOTIDE SEQUENCE [LARGE SCALE GENOMIC DNA]</scope>
    <source>
        <strain evidence="1 2">SAG 216-7</strain>
    </source>
</reference>
<accession>A0ABR2YJ89</accession>
<keyword evidence="2" id="KW-1185">Reference proteome</keyword>
<evidence type="ECO:0000313" key="2">
    <source>
        <dbReference type="Proteomes" id="UP001491310"/>
    </source>
</evidence>
<gene>
    <name evidence="1" type="ORF">WJX75_004570</name>
</gene>
<dbReference type="Proteomes" id="UP001491310">
    <property type="component" value="Unassembled WGS sequence"/>
</dbReference>
<proteinExistence type="predicted"/>
<name>A0ABR2YJ89_9CHLO</name>
<organism evidence="1 2">
    <name type="scientific">Coccomyxa subellipsoidea</name>
    <dbReference type="NCBI Taxonomy" id="248742"/>
    <lineage>
        <taxon>Eukaryota</taxon>
        <taxon>Viridiplantae</taxon>
        <taxon>Chlorophyta</taxon>
        <taxon>core chlorophytes</taxon>
        <taxon>Trebouxiophyceae</taxon>
        <taxon>Trebouxiophyceae incertae sedis</taxon>
        <taxon>Coccomyxaceae</taxon>
        <taxon>Coccomyxa</taxon>
    </lineage>
</organism>
<evidence type="ECO:0000313" key="1">
    <source>
        <dbReference type="EMBL" id="KAK9906588.1"/>
    </source>
</evidence>
<sequence>METCHFLAAGCGTTLTPLCEFVESIVNNQEARNLNRKGCMPVPTLLSSAFQSKQKSRNSFNRGFWRAAGA</sequence>